<sequence length="65" mass="7307">MFIALCCVLSALLLYVQALKNAMGAKRWGVAGLCLGPLVVPLFISRKRLLLMRAMGRDNVYWQPR</sequence>
<organism evidence="2 3">
    <name type="scientific">Pseudidiomarina sediminum</name>
    <dbReference type="NCBI Taxonomy" id="431675"/>
    <lineage>
        <taxon>Bacteria</taxon>
        <taxon>Pseudomonadati</taxon>
        <taxon>Pseudomonadota</taxon>
        <taxon>Gammaproteobacteria</taxon>
        <taxon>Alteromonadales</taxon>
        <taxon>Idiomarinaceae</taxon>
        <taxon>Pseudidiomarina</taxon>
    </lineage>
</organism>
<accession>A0A432Z8R9</accession>
<keyword evidence="1" id="KW-1133">Transmembrane helix</keyword>
<feature type="transmembrane region" description="Helical" evidence="1">
    <location>
        <begin position="28"/>
        <end position="45"/>
    </location>
</feature>
<evidence type="ECO:0000256" key="1">
    <source>
        <dbReference type="SAM" id="Phobius"/>
    </source>
</evidence>
<keyword evidence="3" id="KW-1185">Reference proteome</keyword>
<keyword evidence="1" id="KW-0812">Transmembrane</keyword>
<dbReference type="STRING" id="1122124.GCA_000423165_00827"/>
<evidence type="ECO:0000313" key="3">
    <source>
        <dbReference type="Proteomes" id="UP000287022"/>
    </source>
</evidence>
<dbReference type="AlphaFoldDB" id="A0A432Z8R9"/>
<reference evidence="3" key="1">
    <citation type="journal article" date="2018" name="Front. Microbiol.">
        <title>Genome-Based Analysis Reveals the Taxonomy and Diversity of the Family Idiomarinaceae.</title>
        <authorList>
            <person name="Liu Y."/>
            <person name="Lai Q."/>
            <person name="Shao Z."/>
        </authorList>
    </citation>
    <scope>NUCLEOTIDE SEQUENCE [LARGE SCALE GENOMIC DNA]</scope>
    <source>
        <strain evidence="3">c121</strain>
    </source>
</reference>
<keyword evidence="1" id="KW-0472">Membrane</keyword>
<comment type="caution">
    <text evidence="2">The sequence shown here is derived from an EMBL/GenBank/DDBJ whole genome shotgun (WGS) entry which is preliminary data.</text>
</comment>
<dbReference type="RefSeq" id="WP_026861837.1">
    <property type="nucleotide sequence ID" value="NZ_JAHVIQ010000001.1"/>
</dbReference>
<proteinExistence type="predicted"/>
<evidence type="ECO:0000313" key="2">
    <source>
        <dbReference type="EMBL" id="RUO74303.1"/>
    </source>
</evidence>
<dbReference type="EMBL" id="PIQE01000001">
    <property type="protein sequence ID" value="RUO74303.1"/>
    <property type="molecule type" value="Genomic_DNA"/>
</dbReference>
<dbReference type="Proteomes" id="UP000287022">
    <property type="component" value="Unassembled WGS sequence"/>
</dbReference>
<gene>
    <name evidence="2" type="ORF">CWI80_02860</name>
</gene>
<protein>
    <submittedName>
        <fullName evidence="2">Uncharacterized protein</fullName>
    </submittedName>
</protein>
<name>A0A432Z8R9_9GAMM</name>